<dbReference type="Gene3D" id="2.40.50.100">
    <property type="match status" value="1"/>
</dbReference>
<protein>
    <submittedName>
        <fullName evidence="9">Efflux RND transporter periplasmic adaptor subunit</fullName>
    </submittedName>
    <submittedName>
        <fullName evidence="8">Efflux pump periplasmic linker BepD</fullName>
    </submittedName>
</protein>
<dbReference type="EMBL" id="WKNE01000001">
    <property type="protein sequence ID" value="MRZ53243.1"/>
    <property type="molecule type" value="Genomic_DNA"/>
</dbReference>
<dbReference type="OrthoDB" id="9801814at2"/>
<dbReference type="Proteomes" id="UP000441358">
    <property type="component" value="Unassembled WGS sequence"/>
</dbReference>
<dbReference type="GO" id="GO:0030313">
    <property type="term" value="C:cell envelope"/>
    <property type="evidence" value="ECO:0007669"/>
    <property type="project" value="UniProtKB-SubCell"/>
</dbReference>
<dbReference type="RefSeq" id="WP_005855980.1">
    <property type="nucleotide sequence ID" value="NZ_BQOC01000001.1"/>
</dbReference>
<dbReference type="Proteomes" id="UP000432516">
    <property type="component" value="Unassembled WGS sequence"/>
</dbReference>
<dbReference type="InterPro" id="IPR006143">
    <property type="entry name" value="RND_pump_MFP"/>
</dbReference>
<dbReference type="InterPro" id="IPR058626">
    <property type="entry name" value="MdtA-like_b-barrel"/>
</dbReference>
<dbReference type="PANTHER" id="PTHR30158:SF3">
    <property type="entry name" value="MULTIDRUG EFFLUX PUMP SUBUNIT ACRA-RELATED"/>
    <property type="match status" value="1"/>
</dbReference>
<dbReference type="PROSITE" id="PS51257">
    <property type="entry name" value="PROKAR_LIPOPROTEIN"/>
    <property type="match status" value="1"/>
</dbReference>
<evidence type="ECO:0000313" key="10">
    <source>
        <dbReference type="EMBL" id="MRZ50980.1"/>
    </source>
</evidence>
<evidence type="ECO:0000313" key="17">
    <source>
        <dbReference type="Proteomes" id="UP000461276"/>
    </source>
</evidence>
<dbReference type="GO" id="GO:0046677">
    <property type="term" value="P:response to antibiotic"/>
    <property type="evidence" value="ECO:0007669"/>
    <property type="project" value="TreeGrafter"/>
</dbReference>
<reference evidence="8 13" key="1">
    <citation type="submission" date="2015-09" db="EMBL/GenBank/DDBJ databases">
        <authorList>
            <consortium name="Pathogen Informatics"/>
        </authorList>
    </citation>
    <scope>NUCLEOTIDE SEQUENCE [LARGE SCALE GENOMIC DNA]</scope>
    <source>
        <strain evidence="8 13">2789STDY5608822</strain>
    </source>
</reference>
<dbReference type="GO" id="GO:0005886">
    <property type="term" value="C:plasma membrane"/>
    <property type="evidence" value="ECO:0007669"/>
    <property type="project" value="TreeGrafter"/>
</dbReference>
<comment type="similarity">
    <text evidence="2">Belongs to the membrane fusion protein (MFP) (TC 8.A.1) family.</text>
</comment>
<dbReference type="Proteomes" id="UP000095455">
    <property type="component" value="Unassembled WGS sequence"/>
</dbReference>
<feature type="coiled-coil region" evidence="3">
    <location>
        <begin position="99"/>
        <end position="164"/>
    </location>
</feature>
<evidence type="ECO:0000313" key="15">
    <source>
        <dbReference type="Proteomes" id="UP000441358"/>
    </source>
</evidence>
<evidence type="ECO:0000313" key="11">
    <source>
        <dbReference type="EMBL" id="MRZ53243.1"/>
    </source>
</evidence>
<dbReference type="Proteomes" id="UP000441609">
    <property type="component" value="Unassembled WGS sequence"/>
</dbReference>
<dbReference type="PANTHER" id="PTHR30158">
    <property type="entry name" value="ACRA/E-RELATED COMPONENT OF DRUG EFFLUX TRANSPORTER"/>
    <property type="match status" value="1"/>
</dbReference>
<dbReference type="EMBL" id="CYYK01000002">
    <property type="protein sequence ID" value="CUN58416.1"/>
    <property type="molecule type" value="Genomic_DNA"/>
</dbReference>
<dbReference type="SUPFAM" id="SSF111369">
    <property type="entry name" value="HlyD-like secretion proteins"/>
    <property type="match status" value="1"/>
</dbReference>
<dbReference type="Proteomes" id="UP000461276">
    <property type="component" value="Unassembled WGS sequence"/>
</dbReference>
<evidence type="ECO:0000313" key="9">
    <source>
        <dbReference type="EMBL" id="MRY91668.1"/>
    </source>
</evidence>
<dbReference type="NCBIfam" id="TIGR01730">
    <property type="entry name" value="RND_mfp"/>
    <property type="match status" value="1"/>
</dbReference>
<evidence type="ECO:0000256" key="2">
    <source>
        <dbReference type="ARBA" id="ARBA00009477"/>
    </source>
</evidence>
<dbReference type="EMBL" id="WKMC01000008">
    <property type="protein sequence ID" value="MRZ50980.1"/>
    <property type="molecule type" value="Genomic_DNA"/>
</dbReference>
<dbReference type="AlphaFoldDB" id="A0A173Y5F4"/>
<dbReference type="InterPro" id="IPR058627">
    <property type="entry name" value="MdtA-like_C"/>
</dbReference>
<gene>
    <name evidence="8" type="primary">bepD</name>
    <name evidence="8" type="ORF">ERS852380_00638</name>
    <name evidence="10" type="ORF">GKD66_12260</name>
    <name evidence="9" type="ORF">GKD67_00095</name>
    <name evidence="11" type="ORF">GKD68_00540</name>
    <name evidence="12" type="ORF">GKD70_13005</name>
</gene>
<dbReference type="EMBL" id="WKMY01000001">
    <property type="protein sequence ID" value="MRY91668.1"/>
    <property type="molecule type" value="Genomic_DNA"/>
</dbReference>
<organism evidence="9 17">
    <name type="scientific">Parabacteroides distasonis</name>
    <dbReference type="NCBI Taxonomy" id="823"/>
    <lineage>
        <taxon>Bacteria</taxon>
        <taxon>Pseudomonadati</taxon>
        <taxon>Bacteroidota</taxon>
        <taxon>Bacteroidia</taxon>
        <taxon>Bacteroidales</taxon>
        <taxon>Tannerellaceae</taxon>
        <taxon>Parabacteroides</taxon>
    </lineage>
</organism>
<dbReference type="Gene3D" id="2.40.420.20">
    <property type="match status" value="1"/>
</dbReference>
<dbReference type="GO" id="GO:0022857">
    <property type="term" value="F:transmembrane transporter activity"/>
    <property type="evidence" value="ECO:0007669"/>
    <property type="project" value="InterPro"/>
</dbReference>
<accession>A0A173Y5F4</accession>
<evidence type="ECO:0000259" key="7">
    <source>
        <dbReference type="Pfam" id="PF25967"/>
    </source>
</evidence>
<feature type="domain" description="Multidrug resistance protein MdtA-like C-terminal permuted SH3" evidence="7">
    <location>
        <begin position="302"/>
        <end position="359"/>
    </location>
</feature>
<dbReference type="Pfam" id="PF25876">
    <property type="entry name" value="HH_MFP_RND"/>
    <property type="match status" value="1"/>
</dbReference>
<evidence type="ECO:0000313" key="8">
    <source>
        <dbReference type="EMBL" id="CUN58416.1"/>
    </source>
</evidence>
<evidence type="ECO:0000313" key="16">
    <source>
        <dbReference type="Proteomes" id="UP000441609"/>
    </source>
</evidence>
<dbReference type="Pfam" id="PF25917">
    <property type="entry name" value="BSH_RND"/>
    <property type="match status" value="1"/>
</dbReference>
<feature type="domain" description="Multidrug resistance protein MdtA-like alpha-helical hairpin" evidence="4">
    <location>
        <begin position="100"/>
        <end position="168"/>
    </location>
</feature>
<evidence type="ECO:0000313" key="14">
    <source>
        <dbReference type="Proteomes" id="UP000432516"/>
    </source>
</evidence>
<dbReference type="Gene3D" id="2.40.30.170">
    <property type="match status" value="1"/>
</dbReference>
<dbReference type="InterPro" id="IPR058624">
    <property type="entry name" value="MdtA-like_HH"/>
</dbReference>
<dbReference type="EMBL" id="WKMO01000011">
    <property type="protein sequence ID" value="MSB74188.1"/>
    <property type="molecule type" value="Genomic_DNA"/>
</dbReference>
<dbReference type="InterPro" id="IPR058625">
    <property type="entry name" value="MdtA-like_BSH"/>
</dbReference>
<feature type="domain" description="Multidrug resistance protein MdtA-like beta-barrel" evidence="6">
    <location>
        <begin position="206"/>
        <end position="296"/>
    </location>
</feature>
<reference evidence="14 15" key="2">
    <citation type="journal article" date="2019" name="Nat. Med.">
        <title>A library of human gut bacterial isolates paired with longitudinal multiomics data enables mechanistic microbiome research.</title>
        <authorList>
            <person name="Poyet M."/>
            <person name="Groussin M."/>
            <person name="Gibbons S.M."/>
            <person name="Avila-Pacheco J."/>
            <person name="Jiang X."/>
            <person name="Kearney S.M."/>
            <person name="Perrotta A.R."/>
            <person name="Berdy B."/>
            <person name="Zhao S."/>
            <person name="Lieberman T.D."/>
            <person name="Swanson P.K."/>
            <person name="Smith M."/>
            <person name="Roesemann S."/>
            <person name="Alexander J.E."/>
            <person name="Rich S.A."/>
            <person name="Livny J."/>
            <person name="Vlamakis H."/>
            <person name="Clish C."/>
            <person name="Bullock K."/>
            <person name="Deik A."/>
            <person name="Scott J."/>
            <person name="Pierce K.A."/>
            <person name="Xavier R.J."/>
            <person name="Alm E.J."/>
        </authorList>
    </citation>
    <scope>NUCLEOTIDE SEQUENCE [LARGE SCALE GENOMIC DNA]</scope>
    <source>
        <strain evidence="11 14">BIOML-A2</strain>
        <strain evidence="12 16">BIOML-A20</strain>
        <strain evidence="10 15">BIOML-A32</strain>
        <strain evidence="9 17">BIOML-A9</strain>
    </source>
</reference>
<evidence type="ECO:0000313" key="13">
    <source>
        <dbReference type="Proteomes" id="UP000095455"/>
    </source>
</evidence>
<dbReference type="Gene3D" id="1.10.287.470">
    <property type="entry name" value="Helix hairpin bin"/>
    <property type="match status" value="1"/>
</dbReference>
<proteinExistence type="inferred from homology"/>
<dbReference type="Pfam" id="PF25967">
    <property type="entry name" value="RND-MFP_C"/>
    <property type="match status" value="1"/>
</dbReference>
<keyword evidence="3" id="KW-0175">Coiled coil</keyword>
<feature type="domain" description="Multidrug resistance protein MdtA-like barrel-sandwich hybrid" evidence="5">
    <location>
        <begin position="60"/>
        <end position="197"/>
    </location>
</feature>
<comment type="subcellular location">
    <subcellularLocation>
        <location evidence="1">Cell envelope</location>
    </subcellularLocation>
</comment>
<evidence type="ECO:0000259" key="5">
    <source>
        <dbReference type="Pfam" id="PF25917"/>
    </source>
</evidence>
<evidence type="ECO:0000259" key="4">
    <source>
        <dbReference type="Pfam" id="PF25876"/>
    </source>
</evidence>
<evidence type="ECO:0000313" key="12">
    <source>
        <dbReference type="EMBL" id="MSB74188.1"/>
    </source>
</evidence>
<dbReference type="OMA" id="PAKGVPW"/>
<comment type="caution">
    <text evidence="9">The sequence shown here is derived from an EMBL/GenBank/DDBJ whole genome shotgun (WGS) entry which is preliminary data.</text>
</comment>
<name>A0A173Y5F4_PARDI</name>
<evidence type="ECO:0000256" key="3">
    <source>
        <dbReference type="SAM" id="Coils"/>
    </source>
</evidence>
<evidence type="ECO:0000256" key="1">
    <source>
        <dbReference type="ARBA" id="ARBA00004196"/>
    </source>
</evidence>
<evidence type="ECO:0000259" key="6">
    <source>
        <dbReference type="Pfam" id="PF25944"/>
    </source>
</evidence>
<sequence length="388" mass="43280">MSRKRLAKVQVILIALVVAMTGCRHKEEQQLPIVIVDKPSKEDVQIYGEYVGRIRAASFVEVHARVEGFLEKMLFEEGKRVKQNEPLFMINPDKYRARVEKAKAQLKKSQAQAAKARRDVERLKPLYEQHAASQLDLDNATAALEDAEANIAMSKADLDQAEMELSYTVVTSPLSGYISERFVDVGALVGPGVNSKLAAVVKSDTVLVDFKMTALDYLRAERRNVKFGEQDTTRSWQPTVTVTLADDSEYPVKGIVDFADPLVDPKTGTFGVRAELSNPNQKLLPGQFTKVKLLLDVRERSIVVPRKALSIEKGGAFIYIIRRDDIAEKRFVQTGPEIGNKVVIERGLGENERVVVEGYHKLVPGVKVHAVEAGDEKAIQALREEEEQ</sequence>
<dbReference type="Pfam" id="PF25944">
    <property type="entry name" value="Beta-barrel_RND"/>
    <property type="match status" value="1"/>
</dbReference>